<comment type="function">
    <text evidence="1 7">RNaseP catalyzes the removal of the 5'-leader sequence from pre-tRNA to produce the mature 5'-terminus. It can also cleave other RNA substrates such as 4.5S RNA. The protein component plays an auxiliary but essential role in vivo by binding to the 5'-leader sequence and broadening the substrate specificity of the ribozyme.</text>
</comment>
<gene>
    <name evidence="7 9" type="primary">rnpA</name>
    <name evidence="9" type="ORF">SFLOR_v1c11380</name>
</gene>
<dbReference type="InterPro" id="IPR000100">
    <property type="entry name" value="RNase_P"/>
</dbReference>
<dbReference type="InterPro" id="IPR014721">
    <property type="entry name" value="Ribsml_uS5_D2-typ_fold_subgr"/>
</dbReference>
<dbReference type="AlphaFoldDB" id="A0A2K8SFH4"/>
<keyword evidence="6 7" id="KW-0694">RNA-binding</keyword>
<dbReference type="EMBL" id="CP025057">
    <property type="protein sequence ID" value="AUB32184.1"/>
    <property type="molecule type" value="Genomic_DNA"/>
</dbReference>
<dbReference type="GO" id="GO:0004526">
    <property type="term" value="F:ribonuclease P activity"/>
    <property type="evidence" value="ECO:0007669"/>
    <property type="project" value="UniProtKB-UniRule"/>
</dbReference>
<reference evidence="9 10" key="1">
    <citation type="submission" date="2017-12" db="EMBL/GenBank/DDBJ databases">
        <title>Complete genome sequence of Spiroplasma floricola 23-6 (ATCC 29989).</title>
        <authorList>
            <person name="Tsai Y.-M."/>
            <person name="Wu P.-S."/>
            <person name="Lo W.-S."/>
            <person name="Kuo C.-H."/>
        </authorList>
    </citation>
    <scope>NUCLEOTIDE SEQUENCE [LARGE SCALE GENOMIC DNA]</scope>
    <source>
        <strain evidence="9 10">23-6</strain>
    </source>
</reference>
<proteinExistence type="inferred from homology"/>
<dbReference type="KEGG" id="sfz:SFLOR_v1c11380"/>
<dbReference type="GO" id="GO:0001682">
    <property type="term" value="P:tRNA 5'-leader removal"/>
    <property type="evidence" value="ECO:0007669"/>
    <property type="project" value="UniProtKB-UniRule"/>
</dbReference>
<dbReference type="InterPro" id="IPR020539">
    <property type="entry name" value="RNase_P_CS"/>
</dbReference>
<dbReference type="HAMAP" id="MF_00227">
    <property type="entry name" value="RNase_P"/>
    <property type="match status" value="1"/>
</dbReference>
<dbReference type="Proteomes" id="UP000231823">
    <property type="component" value="Chromosome"/>
</dbReference>
<dbReference type="Gene3D" id="3.30.230.10">
    <property type="match status" value="1"/>
</dbReference>
<dbReference type="InterPro" id="IPR020568">
    <property type="entry name" value="Ribosomal_Su5_D2-typ_SF"/>
</dbReference>
<evidence type="ECO:0000256" key="1">
    <source>
        <dbReference type="ARBA" id="ARBA00002663"/>
    </source>
</evidence>
<dbReference type="NCBIfam" id="TIGR00188">
    <property type="entry name" value="rnpA"/>
    <property type="match status" value="1"/>
</dbReference>
<evidence type="ECO:0000256" key="4">
    <source>
        <dbReference type="ARBA" id="ARBA00022759"/>
    </source>
</evidence>
<evidence type="ECO:0000256" key="3">
    <source>
        <dbReference type="ARBA" id="ARBA00022722"/>
    </source>
</evidence>
<comment type="subunit">
    <text evidence="7">Consists of a catalytic RNA component (M1 or rnpB) and a protein subunit.</text>
</comment>
<protein>
    <recommendedName>
        <fullName evidence="7 8">Ribonuclease P protein component</fullName>
        <shortName evidence="7">RNase P protein</shortName>
        <shortName evidence="7">RNaseP protein</shortName>
        <ecNumber evidence="7 8">3.1.26.5</ecNumber>
    </recommendedName>
    <alternativeName>
        <fullName evidence="7">Protein C5</fullName>
    </alternativeName>
</protein>
<accession>A0A2K8SFH4</accession>
<dbReference type="EC" id="3.1.26.5" evidence="7 8"/>
<organism evidence="9 10">
    <name type="scientific">Spiroplasma floricola 23-6</name>
    <dbReference type="NCBI Taxonomy" id="1336749"/>
    <lineage>
        <taxon>Bacteria</taxon>
        <taxon>Bacillati</taxon>
        <taxon>Mycoplasmatota</taxon>
        <taxon>Mollicutes</taxon>
        <taxon>Entomoplasmatales</taxon>
        <taxon>Spiroplasmataceae</taxon>
        <taxon>Spiroplasma</taxon>
    </lineage>
</organism>
<keyword evidence="10" id="KW-1185">Reference proteome</keyword>
<keyword evidence="5 7" id="KW-0378">Hydrolase</keyword>
<evidence type="ECO:0000313" key="10">
    <source>
        <dbReference type="Proteomes" id="UP000231823"/>
    </source>
</evidence>
<dbReference type="GO" id="GO:0030677">
    <property type="term" value="C:ribonuclease P complex"/>
    <property type="evidence" value="ECO:0007669"/>
    <property type="project" value="TreeGrafter"/>
</dbReference>
<comment type="catalytic activity">
    <reaction evidence="7">
        <text>Endonucleolytic cleavage of RNA, removing 5'-extranucleotides from tRNA precursor.</text>
        <dbReference type="EC" id="3.1.26.5"/>
    </reaction>
</comment>
<name>A0A2K8SFH4_9MOLU</name>
<dbReference type="PANTHER" id="PTHR33992">
    <property type="entry name" value="RIBONUCLEASE P PROTEIN COMPONENT"/>
    <property type="match status" value="1"/>
</dbReference>
<keyword evidence="4 7" id="KW-0255">Endonuclease</keyword>
<sequence>MKNINIIKKNHEFQSIIGNKKFIKTKGFIIYFKNNNLDRFRYGISVGKKIGNAVLRNKIKRQIRSMVYELLNEQKNKNYDVVLMARAMILNKNYENNLEELRKSLLLIK</sequence>
<dbReference type="Pfam" id="PF00825">
    <property type="entry name" value="Ribonuclease_P"/>
    <property type="match status" value="1"/>
</dbReference>
<dbReference type="PROSITE" id="PS00648">
    <property type="entry name" value="RIBONUCLEASE_P"/>
    <property type="match status" value="1"/>
</dbReference>
<evidence type="ECO:0000256" key="7">
    <source>
        <dbReference type="HAMAP-Rule" id="MF_00227"/>
    </source>
</evidence>
<keyword evidence="3 7" id="KW-0540">Nuclease</keyword>
<evidence type="ECO:0000313" key="9">
    <source>
        <dbReference type="EMBL" id="AUB32184.1"/>
    </source>
</evidence>
<evidence type="ECO:0000256" key="8">
    <source>
        <dbReference type="NCBIfam" id="TIGR00188"/>
    </source>
</evidence>
<evidence type="ECO:0000256" key="2">
    <source>
        <dbReference type="ARBA" id="ARBA00022694"/>
    </source>
</evidence>
<dbReference type="OrthoDB" id="9810867at2"/>
<keyword evidence="2 7" id="KW-0819">tRNA processing</keyword>
<evidence type="ECO:0000256" key="6">
    <source>
        <dbReference type="ARBA" id="ARBA00022884"/>
    </source>
</evidence>
<dbReference type="RefSeq" id="WP_100917125.1">
    <property type="nucleotide sequence ID" value="NZ_CP025057.1"/>
</dbReference>
<dbReference type="GO" id="GO:0000049">
    <property type="term" value="F:tRNA binding"/>
    <property type="evidence" value="ECO:0007669"/>
    <property type="project" value="UniProtKB-UniRule"/>
</dbReference>
<dbReference type="PANTHER" id="PTHR33992:SF1">
    <property type="entry name" value="RIBONUCLEASE P PROTEIN COMPONENT"/>
    <property type="match status" value="1"/>
</dbReference>
<dbReference type="SUPFAM" id="SSF54211">
    <property type="entry name" value="Ribosomal protein S5 domain 2-like"/>
    <property type="match status" value="1"/>
</dbReference>
<comment type="similarity">
    <text evidence="7">Belongs to the RnpA family.</text>
</comment>
<dbReference type="GO" id="GO:0042781">
    <property type="term" value="F:3'-tRNA processing endoribonuclease activity"/>
    <property type="evidence" value="ECO:0007669"/>
    <property type="project" value="TreeGrafter"/>
</dbReference>
<evidence type="ECO:0000256" key="5">
    <source>
        <dbReference type="ARBA" id="ARBA00022801"/>
    </source>
</evidence>